<evidence type="ECO:0000256" key="1">
    <source>
        <dbReference type="ARBA" id="ARBA00004141"/>
    </source>
</evidence>
<protein>
    <submittedName>
        <fullName evidence="7">Uncharacterized protein</fullName>
    </submittedName>
</protein>
<dbReference type="Gene3D" id="1.20.1280.290">
    <property type="match status" value="2"/>
</dbReference>
<dbReference type="GeneID" id="23565537"/>
<dbReference type="AlphaFoldDB" id="A0A0D1DRE8"/>
<evidence type="ECO:0000256" key="3">
    <source>
        <dbReference type="ARBA" id="ARBA00022989"/>
    </source>
</evidence>
<dbReference type="GO" id="GO:0016020">
    <property type="term" value="C:membrane"/>
    <property type="evidence" value="ECO:0000318"/>
    <property type="project" value="GO_Central"/>
</dbReference>
<dbReference type="FunFam" id="1.20.1280.290:FF:000029">
    <property type="entry name" value="Integral to membrane protein, putative"/>
    <property type="match status" value="1"/>
</dbReference>
<reference evidence="7 8" key="1">
    <citation type="journal article" date="2006" name="Nature">
        <title>Insights from the genome of the biotrophic fungal plant pathogen Ustilago maydis.</title>
        <authorList>
            <person name="Kamper J."/>
            <person name="Kahmann R."/>
            <person name="Bolker M."/>
            <person name="Ma L.J."/>
            <person name="Brefort T."/>
            <person name="Saville B.J."/>
            <person name="Banuett F."/>
            <person name="Kronstad J.W."/>
            <person name="Gold S.E."/>
            <person name="Muller O."/>
            <person name="Perlin M.H."/>
            <person name="Wosten H.A."/>
            <person name="de Vries R."/>
            <person name="Ruiz-Herrera J."/>
            <person name="Reynaga-Pena C.G."/>
            <person name="Snetselaar K."/>
            <person name="McCann M."/>
            <person name="Perez-Martin J."/>
            <person name="Feldbrugge M."/>
            <person name="Basse C.W."/>
            <person name="Steinberg G."/>
            <person name="Ibeas J.I."/>
            <person name="Holloman W."/>
            <person name="Guzman P."/>
            <person name="Farman M."/>
            <person name="Stajich J.E."/>
            <person name="Sentandreu R."/>
            <person name="Gonzalez-Prieto J.M."/>
            <person name="Kennell J.C."/>
            <person name="Molina L."/>
            <person name="Schirawski J."/>
            <person name="Mendoza-Mendoza A."/>
            <person name="Greilinger D."/>
            <person name="Munch K."/>
            <person name="Rossel N."/>
            <person name="Scherer M."/>
            <person name="Vranes M."/>
            <person name="Ladendorf O."/>
            <person name="Vincon V."/>
            <person name="Fuchs U."/>
            <person name="Sandrock B."/>
            <person name="Meng S."/>
            <person name="Ho E.C."/>
            <person name="Cahill M.J."/>
            <person name="Boyce K.J."/>
            <person name="Klose J."/>
            <person name="Klosterman S.J."/>
            <person name="Deelstra H.J."/>
            <person name="Ortiz-Castellanos L."/>
            <person name="Li W."/>
            <person name="Sanchez-Alonso P."/>
            <person name="Schreier P.H."/>
            <person name="Hauser-Hahn I."/>
            <person name="Vaupel M."/>
            <person name="Koopmann E."/>
            <person name="Friedrich G."/>
            <person name="Voss H."/>
            <person name="Schluter T."/>
            <person name="Margolis J."/>
            <person name="Platt D."/>
            <person name="Swimmer C."/>
            <person name="Gnirke A."/>
            <person name="Chen F."/>
            <person name="Vysotskaia V."/>
            <person name="Mannhaupt G."/>
            <person name="Guldener U."/>
            <person name="Munsterkotter M."/>
            <person name="Haase D."/>
            <person name="Oesterheld M."/>
            <person name="Mewes H.W."/>
            <person name="Mauceli E.W."/>
            <person name="DeCaprio D."/>
            <person name="Wade C.M."/>
            <person name="Butler J."/>
            <person name="Young S."/>
            <person name="Jaffe D.B."/>
            <person name="Calvo S."/>
            <person name="Nusbaum C."/>
            <person name="Galagan J."/>
            <person name="Birren B.W."/>
        </authorList>
    </citation>
    <scope>NUCLEOTIDE SEQUENCE [LARGE SCALE GENOMIC DNA]</scope>
    <source>
        <strain evidence="8">DSM 14603 / FGSC 9021 / UM521</strain>
    </source>
</reference>
<evidence type="ECO:0000256" key="6">
    <source>
        <dbReference type="SAM" id="Phobius"/>
    </source>
</evidence>
<organism evidence="7 8">
    <name type="scientific">Mycosarcoma maydis</name>
    <name type="common">Corn smut fungus</name>
    <name type="synonym">Ustilago maydis</name>
    <dbReference type="NCBI Taxonomy" id="5270"/>
    <lineage>
        <taxon>Eukaryota</taxon>
        <taxon>Fungi</taxon>
        <taxon>Dikarya</taxon>
        <taxon>Basidiomycota</taxon>
        <taxon>Ustilaginomycotina</taxon>
        <taxon>Ustilaginomycetes</taxon>
        <taxon>Ustilaginales</taxon>
        <taxon>Ustilaginaceae</taxon>
        <taxon>Mycosarcoma</taxon>
    </lineage>
</organism>
<evidence type="ECO:0000256" key="5">
    <source>
        <dbReference type="SAM" id="MobiDB-lite"/>
    </source>
</evidence>
<keyword evidence="3 6" id="KW-1133">Transmembrane helix</keyword>
<feature type="transmembrane region" description="Helical" evidence="6">
    <location>
        <begin position="130"/>
        <end position="151"/>
    </location>
</feature>
<dbReference type="PANTHER" id="PTHR16201">
    <property type="entry name" value="SEVEN TRANSMEMBRANE PROTEIN 1-RELATED"/>
    <property type="match status" value="1"/>
</dbReference>
<feature type="transmembrane region" description="Helical" evidence="6">
    <location>
        <begin position="98"/>
        <end position="118"/>
    </location>
</feature>
<dbReference type="FunFam" id="1.20.1280.290:FF:000039">
    <property type="entry name" value="Integral membrane protein"/>
    <property type="match status" value="1"/>
</dbReference>
<evidence type="ECO:0000313" key="8">
    <source>
        <dbReference type="Proteomes" id="UP000000561"/>
    </source>
</evidence>
<sequence length="298" mass="32309">MRENAVAENVLGTIGTVLWSFQLVPQILKSYRSKDTDGLSAWLLFIWVAGSIPQATYLVVQNINIPLIIQPQLFSAFAIIAMAQCWHYSHRLSTYRCILGALATAAIAGTVEVAFYFLCKLGENRGTSAATKTMGIVGAVLIVAGLIPQYYEILRLKEVRGISMWFLAIDCSGGVFSLLSLVFKHSFDAIAAANYIGIVVLEVGIFGCYLFLNPKAARRRLQRERSSSEVGSQPAATTSTPLPPPPSSTTATSAAPTNLDLKNPHQTTTSNDNTPDWSAHTTCDEKQSLTLATPVQPK</sequence>
<feature type="transmembrane region" description="Helical" evidence="6">
    <location>
        <begin position="39"/>
        <end position="59"/>
    </location>
</feature>
<name>A0A0D1DRE8_MYCMD</name>
<dbReference type="EMBL" id="CM003155">
    <property type="protein sequence ID" value="KIS66949.1"/>
    <property type="molecule type" value="Genomic_DNA"/>
</dbReference>
<feature type="compositionally biased region" description="Polar residues" evidence="5">
    <location>
        <begin position="264"/>
        <end position="281"/>
    </location>
</feature>
<proteinExistence type="predicted"/>
<dbReference type="OrthoDB" id="407617at2759"/>
<feature type="region of interest" description="Disordered" evidence="5">
    <location>
        <begin position="222"/>
        <end position="298"/>
    </location>
</feature>
<dbReference type="SMART" id="SM00679">
    <property type="entry name" value="CTNS"/>
    <property type="match status" value="2"/>
</dbReference>
<dbReference type="Proteomes" id="UP000000561">
    <property type="component" value="Chromosome 16"/>
</dbReference>
<feature type="compositionally biased region" description="Polar residues" evidence="5">
    <location>
        <begin position="288"/>
        <end position="298"/>
    </location>
</feature>
<feature type="transmembrane region" description="Helical" evidence="6">
    <location>
        <begin position="189"/>
        <end position="212"/>
    </location>
</feature>
<keyword evidence="4 6" id="KW-0472">Membrane</keyword>
<keyword evidence="8" id="KW-1185">Reference proteome</keyword>
<evidence type="ECO:0000256" key="4">
    <source>
        <dbReference type="ARBA" id="ARBA00023136"/>
    </source>
</evidence>
<keyword evidence="2 6" id="KW-0812">Transmembrane</keyword>
<accession>A0A0D1DRE8</accession>
<feature type="transmembrane region" description="Helical" evidence="6">
    <location>
        <begin position="65"/>
        <end position="86"/>
    </location>
</feature>
<dbReference type="FunCoup" id="A0A0D1DRE8">
    <property type="interactions" value="3"/>
</dbReference>
<dbReference type="InterPro" id="IPR051415">
    <property type="entry name" value="LAAT-1"/>
</dbReference>
<dbReference type="VEuPathDB" id="FungiDB:UMAG_05729"/>
<evidence type="ECO:0000313" key="7">
    <source>
        <dbReference type="EMBL" id="KIS66949.1"/>
    </source>
</evidence>
<dbReference type="InParanoid" id="A0A0D1DRE8"/>
<comment type="subcellular location">
    <subcellularLocation>
        <location evidence="1">Membrane</location>
        <topology evidence="1">Multi-pass membrane protein</topology>
    </subcellularLocation>
</comment>
<dbReference type="RefSeq" id="XP_011391475.1">
    <property type="nucleotide sequence ID" value="XM_011393173.1"/>
</dbReference>
<dbReference type="KEGG" id="uma:UMAG_05729"/>
<gene>
    <name evidence="7" type="ORF">UMAG_05729</name>
</gene>
<dbReference type="Pfam" id="PF04193">
    <property type="entry name" value="PQ-loop"/>
    <property type="match status" value="2"/>
</dbReference>
<dbReference type="PANTHER" id="PTHR16201:SF37">
    <property type="entry name" value="PQ-LOOP REPEAT-CONTAINING PROTEIN"/>
    <property type="match status" value="1"/>
</dbReference>
<dbReference type="eggNOG" id="KOG2913">
    <property type="taxonomic scope" value="Eukaryota"/>
</dbReference>
<evidence type="ECO:0000256" key="2">
    <source>
        <dbReference type="ARBA" id="ARBA00022692"/>
    </source>
</evidence>
<dbReference type="OMA" id="IDWNGAF"/>
<dbReference type="InterPro" id="IPR006603">
    <property type="entry name" value="PQ-loop_rpt"/>
</dbReference>
<feature type="compositionally biased region" description="Low complexity" evidence="5">
    <location>
        <begin position="248"/>
        <end position="257"/>
    </location>
</feature>
<feature type="transmembrane region" description="Helical" evidence="6">
    <location>
        <begin position="163"/>
        <end position="183"/>
    </location>
</feature>